<organism evidence="24 25">
    <name type="scientific">Pendulispora albinea</name>
    <dbReference type="NCBI Taxonomy" id="2741071"/>
    <lineage>
        <taxon>Bacteria</taxon>
        <taxon>Pseudomonadati</taxon>
        <taxon>Myxococcota</taxon>
        <taxon>Myxococcia</taxon>
        <taxon>Myxococcales</taxon>
        <taxon>Sorangiineae</taxon>
        <taxon>Pendulisporaceae</taxon>
        <taxon>Pendulispora</taxon>
    </lineage>
</organism>
<keyword evidence="25" id="KW-1185">Reference proteome</keyword>
<dbReference type="PROSITE" id="PS01012">
    <property type="entry name" value="FOLYLPOLYGLU_SYNT_2"/>
    <property type="match status" value="1"/>
</dbReference>
<evidence type="ECO:0000256" key="2">
    <source>
        <dbReference type="ARBA" id="ARBA00004799"/>
    </source>
</evidence>
<dbReference type="InterPro" id="IPR018109">
    <property type="entry name" value="Folylpolyglutamate_synth_CS"/>
</dbReference>
<evidence type="ECO:0000256" key="19">
    <source>
        <dbReference type="ARBA" id="ARBA00049035"/>
    </source>
</evidence>
<evidence type="ECO:0000313" key="25">
    <source>
        <dbReference type="Proteomes" id="UP001370348"/>
    </source>
</evidence>
<dbReference type="PANTHER" id="PTHR11136:SF0">
    <property type="entry name" value="DIHYDROFOLATE SYNTHETASE-RELATED"/>
    <property type="match status" value="1"/>
</dbReference>
<evidence type="ECO:0000256" key="6">
    <source>
        <dbReference type="ARBA" id="ARBA00013025"/>
    </source>
</evidence>
<keyword evidence="12" id="KW-0460">Magnesium</keyword>
<evidence type="ECO:0000256" key="10">
    <source>
        <dbReference type="ARBA" id="ARBA00022741"/>
    </source>
</evidence>
<evidence type="ECO:0000256" key="21">
    <source>
        <dbReference type="PIRNR" id="PIRNR001563"/>
    </source>
</evidence>
<comment type="catalytic activity">
    <reaction evidence="18">
        <text>10-formyltetrahydrofolyl-(gamma-L-Glu)(n) + L-glutamate + ATP = 10-formyltetrahydrofolyl-(gamma-L-Glu)(n+1) + ADP + phosphate + H(+)</text>
        <dbReference type="Rhea" id="RHEA:51904"/>
        <dbReference type="Rhea" id="RHEA-COMP:13088"/>
        <dbReference type="Rhea" id="RHEA-COMP:14300"/>
        <dbReference type="ChEBI" id="CHEBI:15378"/>
        <dbReference type="ChEBI" id="CHEBI:29985"/>
        <dbReference type="ChEBI" id="CHEBI:30616"/>
        <dbReference type="ChEBI" id="CHEBI:43474"/>
        <dbReference type="ChEBI" id="CHEBI:134413"/>
        <dbReference type="ChEBI" id="CHEBI:456216"/>
        <dbReference type="EC" id="6.3.2.17"/>
    </reaction>
</comment>
<dbReference type="PIRSF" id="PIRSF001563">
    <property type="entry name" value="Folylpolyglu_synth"/>
    <property type="match status" value="1"/>
</dbReference>
<dbReference type="InterPro" id="IPR001645">
    <property type="entry name" value="Folylpolyglutamate_synth"/>
</dbReference>
<evidence type="ECO:0000256" key="20">
    <source>
        <dbReference type="ARBA" id="ARBA00049161"/>
    </source>
</evidence>
<dbReference type="EMBL" id="CP089984">
    <property type="protein sequence ID" value="WXB17033.1"/>
    <property type="molecule type" value="Genomic_DNA"/>
</dbReference>
<evidence type="ECO:0000256" key="8">
    <source>
        <dbReference type="ARBA" id="ARBA00022598"/>
    </source>
</evidence>
<feature type="domain" description="Mur ligase C-terminal" evidence="22">
    <location>
        <begin position="268"/>
        <end position="387"/>
    </location>
</feature>
<keyword evidence="8 21" id="KW-0436">Ligase</keyword>
<comment type="catalytic activity">
    <reaction evidence="19">
        <text>(6R)-5,10-methylenetetrahydrofolyl-(gamma-L-Glu)(n) + L-glutamate + ATP = (6R)-5,10-methylenetetrahydrofolyl-(gamma-L-Glu)(n+1) + ADP + phosphate + H(+)</text>
        <dbReference type="Rhea" id="RHEA:51912"/>
        <dbReference type="Rhea" id="RHEA-COMP:13257"/>
        <dbReference type="Rhea" id="RHEA-COMP:13258"/>
        <dbReference type="ChEBI" id="CHEBI:15378"/>
        <dbReference type="ChEBI" id="CHEBI:29985"/>
        <dbReference type="ChEBI" id="CHEBI:30616"/>
        <dbReference type="ChEBI" id="CHEBI:43474"/>
        <dbReference type="ChEBI" id="CHEBI:136572"/>
        <dbReference type="ChEBI" id="CHEBI:456216"/>
        <dbReference type="EC" id="6.3.2.17"/>
    </reaction>
</comment>
<reference evidence="24 25" key="1">
    <citation type="submission" date="2021-12" db="EMBL/GenBank/DDBJ databases">
        <title>Discovery of the Pendulisporaceae a myxobacterial family with distinct sporulation behavior and unique specialized metabolism.</title>
        <authorList>
            <person name="Garcia R."/>
            <person name="Popoff A."/>
            <person name="Bader C.D."/>
            <person name="Loehr J."/>
            <person name="Walesch S."/>
            <person name="Walt C."/>
            <person name="Boldt J."/>
            <person name="Bunk B."/>
            <person name="Haeckl F.J.F.P.J."/>
            <person name="Gunesch A.P."/>
            <person name="Birkelbach J."/>
            <person name="Nuebel U."/>
            <person name="Pietschmann T."/>
            <person name="Bach T."/>
            <person name="Mueller R."/>
        </authorList>
    </citation>
    <scope>NUCLEOTIDE SEQUENCE [LARGE SCALE GENOMIC DNA]</scope>
    <source>
        <strain evidence="24 25">MSr11954</strain>
    </source>
</reference>
<comment type="pathway">
    <text evidence="3">Cofactor biosynthesis; tetrahydrofolylpolyglutamate biosynthesis.</text>
</comment>
<dbReference type="PANTHER" id="PTHR11136">
    <property type="entry name" value="FOLYLPOLYGLUTAMATE SYNTHASE-RELATED"/>
    <property type="match status" value="1"/>
</dbReference>
<dbReference type="SUPFAM" id="SSF53244">
    <property type="entry name" value="MurD-like peptide ligases, peptide-binding domain"/>
    <property type="match status" value="1"/>
</dbReference>
<gene>
    <name evidence="24" type="ORF">LZC94_07090</name>
</gene>
<dbReference type="InterPro" id="IPR036565">
    <property type="entry name" value="Mur-like_cat_sf"/>
</dbReference>
<dbReference type="InterPro" id="IPR036615">
    <property type="entry name" value="Mur_ligase_C_dom_sf"/>
</dbReference>
<dbReference type="RefSeq" id="WP_394826662.1">
    <property type="nucleotide sequence ID" value="NZ_CP089984.1"/>
</dbReference>
<dbReference type="Gene3D" id="3.90.190.20">
    <property type="entry name" value="Mur ligase, C-terminal domain"/>
    <property type="match status" value="1"/>
</dbReference>
<evidence type="ECO:0000256" key="16">
    <source>
        <dbReference type="ARBA" id="ARBA00032510"/>
    </source>
</evidence>
<evidence type="ECO:0000256" key="18">
    <source>
        <dbReference type="ARBA" id="ARBA00047808"/>
    </source>
</evidence>
<evidence type="ECO:0000256" key="9">
    <source>
        <dbReference type="ARBA" id="ARBA00022723"/>
    </source>
</evidence>
<evidence type="ECO:0000256" key="11">
    <source>
        <dbReference type="ARBA" id="ARBA00022840"/>
    </source>
</evidence>
<evidence type="ECO:0000256" key="7">
    <source>
        <dbReference type="ARBA" id="ARBA00019357"/>
    </source>
</evidence>
<dbReference type="InterPro" id="IPR004101">
    <property type="entry name" value="Mur_ligase_C"/>
</dbReference>
<comment type="catalytic activity">
    <reaction evidence="17">
        <text>(6S)-5,6,7,8-tetrahydrofolyl-(gamma-L-Glu)(n) + L-glutamate + ATP = (6S)-5,6,7,8-tetrahydrofolyl-(gamma-L-Glu)(n+1) + ADP + phosphate + H(+)</text>
        <dbReference type="Rhea" id="RHEA:10580"/>
        <dbReference type="Rhea" id="RHEA-COMP:14738"/>
        <dbReference type="Rhea" id="RHEA-COMP:14740"/>
        <dbReference type="ChEBI" id="CHEBI:15378"/>
        <dbReference type="ChEBI" id="CHEBI:29985"/>
        <dbReference type="ChEBI" id="CHEBI:30616"/>
        <dbReference type="ChEBI" id="CHEBI:43474"/>
        <dbReference type="ChEBI" id="CHEBI:141005"/>
        <dbReference type="ChEBI" id="CHEBI:456216"/>
        <dbReference type="EC" id="6.3.2.17"/>
    </reaction>
</comment>
<evidence type="ECO:0000313" key="24">
    <source>
        <dbReference type="EMBL" id="WXB17033.1"/>
    </source>
</evidence>
<evidence type="ECO:0000256" key="4">
    <source>
        <dbReference type="ARBA" id="ARBA00008276"/>
    </source>
</evidence>
<dbReference type="InterPro" id="IPR013221">
    <property type="entry name" value="Mur_ligase_cen"/>
</dbReference>
<dbReference type="Gene3D" id="3.40.1190.10">
    <property type="entry name" value="Mur-like, catalytic domain"/>
    <property type="match status" value="1"/>
</dbReference>
<name>A0ABZ2M1D9_9BACT</name>
<dbReference type="EC" id="6.3.2.17" evidence="6"/>
<comment type="pathway">
    <text evidence="2">Cofactor biosynthesis; tetrahydrofolate biosynthesis; 7,8-dihydrofolate from 2-amino-4-hydroxy-6-hydroxymethyl-7,8-dihydropteridine diphosphate and 4-aminobenzoate: step 2/2.</text>
</comment>
<keyword evidence="9" id="KW-0479">Metal-binding</keyword>
<evidence type="ECO:0000256" key="17">
    <source>
        <dbReference type="ARBA" id="ARBA00047493"/>
    </source>
</evidence>
<protein>
    <recommendedName>
        <fullName evidence="7">Dihydrofolate synthase/folylpolyglutamate synthase</fullName>
        <ecNumber evidence="5">6.3.2.12</ecNumber>
        <ecNumber evidence="6">6.3.2.17</ecNumber>
    </recommendedName>
    <alternativeName>
        <fullName evidence="16">Folylpoly-gamma-glutamate synthetase-dihydrofolate synthetase</fullName>
    </alternativeName>
    <alternativeName>
        <fullName evidence="14">Folylpolyglutamate synthetase</fullName>
    </alternativeName>
    <alternativeName>
        <fullName evidence="15">Tetrahydrofolylpolyglutamate synthase</fullName>
    </alternativeName>
</protein>
<dbReference type="Pfam" id="PF02875">
    <property type="entry name" value="Mur_ligase_C"/>
    <property type="match status" value="1"/>
</dbReference>
<dbReference type="EC" id="6.3.2.12" evidence="5"/>
<keyword evidence="11 21" id="KW-0067">ATP-binding</keyword>
<dbReference type="Pfam" id="PF08245">
    <property type="entry name" value="Mur_ligase_M"/>
    <property type="match status" value="1"/>
</dbReference>
<dbReference type="SUPFAM" id="SSF53623">
    <property type="entry name" value="MurD-like peptide ligases, catalytic domain"/>
    <property type="match status" value="1"/>
</dbReference>
<keyword evidence="13" id="KW-0289">Folate biosynthesis</keyword>
<evidence type="ECO:0000256" key="12">
    <source>
        <dbReference type="ARBA" id="ARBA00022842"/>
    </source>
</evidence>
<sequence>MGAPRLELVLQDLYARVPRGIELGLASMHAACTRFDFPERAYEAVHIAGTNGKGSTAAMVERIAREAGKKTGLYTSPHLHRFAERIRVGGEPLDDAVLAELLHDVLRREPGLTFFEAATLTAFLAFREARVDLAVLEVGLGGRLDATNVIPSPRSAAITRIAFDHQDKLGNTLPEIAREKAAIAKPGLDIVLGPMSAEVESAIVEVASRAGATTSRAAELAAGANIAHIGLPGAHQLDNARIAWVIGERLGIAPETRARGIANVTWAGRLERLETAEGPVLLDAAHNPDGAGSLAEQLGSLQARGALVPSETALIFGALADKAWPNMIDRIAPFAATRIYVTPKGRKPADPRAIAARCAGLVAGSFEEAIAEARTRVGRGLVLVTGSIFLVGEARGKLLGIEGDPPVAL</sequence>
<keyword evidence="10 21" id="KW-0547">Nucleotide-binding</keyword>
<evidence type="ECO:0000256" key="14">
    <source>
        <dbReference type="ARBA" id="ARBA00030048"/>
    </source>
</evidence>
<evidence type="ECO:0000256" key="3">
    <source>
        <dbReference type="ARBA" id="ARBA00005150"/>
    </source>
</evidence>
<evidence type="ECO:0000256" key="15">
    <source>
        <dbReference type="ARBA" id="ARBA00030592"/>
    </source>
</evidence>
<evidence type="ECO:0000256" key="13">
    <source>
        <dbReference type="ARBA" id="ARBA00022909"/>
    </source>
</evidence>
<dbReference type="Proteomes" id="UP001370348">
    <property type="component" value="Chromosome"/>
</dbReference>
<feature type="domain" description="Mur ligase central" evidence="23">
    <location>
        <begin position="47"/>
        <end position="185"/>
    </location>
</feature>
<comment type="catalytic activity">
    <reaction evidence="20">
        <text>7,8-dihydropteroate + L-glutamate + ATP = 7,8-dihydrofolate + ADP + phosphate + H(+)</text>
        <dbReference type="Rhea" id="RHEA:23584"/>
        <dbReference type="ChEBI" id="CHEBI:15378"/>
        <dbReference type="ChEBI" id="CHEBI:17839"/>
        <dbReference type="ChEBI" id="CHEBI:29985"/>
        <dbReference type="ChEBI" id="CHEBI:30616"/>
        <dbReference type="ChEBI" id="CHEBI:43474"/>
        <dbReference type="ChEBI" id="CHEBI:57451"/>
        <dbReference type="ChEBI" id="CHEBI:456216"/>
        <dbReference type="EC" id="6.3.2.12"/>
    </reaction>
</comment>
<evidence type="ECO:0000256" key="5">
    <source>
        <dbReference type="ARBA" id="ARBA00013023"/>
    </source>
</evidence>
<evidence type="ECO:0000256" key="1">
    <source>
        <dbReference type="ARBA" id="ARBA00002714"/>
    </source>
</evidence>
<evidence type="ECO:0000259" key="22">
    <source>
        <dbReference type="Pfam" id="PF02875"/>
    </source>
</evidence>
<proteinExistence type="inferred from homology"/>
<comment type="function">
    <text evidence="1">Functions in two distinct reactions of the de novo folate biosynthetic pathway. Catalyzes the addition of a glutamate residue to dihydropteroate (7,8-dihydropteroate or H2Pte) to form dihydrofolate (7,8-dihydrofolate monoglutamate or H2Pte-Glu). Also catalyzes successive additions of L-glutamate to tetrahydrofolate or 10-formyltetrahydrofolate or 5,10-methylenetetrahydrofolate, leading to folylpolyglutamate derivatives.</text>
</comment>
<evidence type="ECO:0000259" key="23">
    <source>
        <dbReference type="Pfam" id="PF08245"/>
    </source>
</evidence>
<dbReference type="NCBIfam" id="TIGR01499">
    <property type="entry name" value="folC"/>
    <property type="match status" value="1"/>
</dbReference>
<accession>A0ABZ2M1D9</accession>
<comment type="similarity">
    <text evidence="4 21">Belongs to the folylpolyglutamate synthase family.</text>
</comment>